<comment type="caution">
    <text evidence="1">The sequence shown here is derived from an EMBL/GenBank/DDBJ whole genome shotgun (WGS) entry which is preliminary data.</text>
</comment>
<dbReference type="EMBL" id="JAXQNO010000009">
    <property type="protein sequence ID" value="KAK4790960.1"/>
    <property type="molecule type" value="Genomic_DNA"/>
</dbReference>
<proteinExistence type="predicted"/>
<reference evidence="1 2" key="1">
    <citation type="journal article" date="2023" name="Hortic Res">
        <title>Pangenome of water caltrop reveals structural variations and asymmetric subgenome divergence after allopolyploidization.</title>
        <authorList>
            <person name="Zhang X."/>
            <person name="Chen Y."/>
            <person name="Wang L."/>
            <person name="Yuan Y."/>
            <person name="Fang M."/>
            <person name="Shi L."/>
            <person name="Lu R."/>
            <person name="Comes H.P."/>
            <person name="Ma Y."/>
            <person name="Chen Y."/>
            <person name="Huang G."/>
            <person name="Zhou Y."/>
            <person name="Zheng Z."/>
            <person name="Qiu Y."/>
        </authorList>
    </citation>
    <scope>NUCLEOTIDE SEQUENCE [LARGE SCALE GENOMIC DNA]</scope>
    <source>
        <strain evidence="1">F231</strain>
    </source>
</reference>
<sequence>MRLVRNSPKVDYSSFKSDNKVTIPQGTISLSSSSQAISSLGTTATSLLHHLTPYNKLGMSWKVMSEVYQSVAQGEPMVHVRFRFLSISREKIQNAKVEKQPTVHAVRIEEPNHRTADFSSKLCWTRKL</sequence>
<dbReference type="Proteomes" id="UP001346149">
    <property type="component" value="Unassembled WGS sequence"/>
</dbReference>
<gene>
    <name evidence="1" type="ORF">SAY86_031373</name>
</gene>
<name>A0AAN7M7H9_TRANT</name>
<dbReference type="AlphaFoldDB" id="A0AAN7M7H9"/>
<evidence type="ECO:0000313" key="2">
    <source>
        <dbReference type="Proteomes" id="UP001346149"/>
    </source>
</evidence>
<organism evidence="1 2">
    <name type="scientific">Trapa natans</name>
    <name type="common">Water chestnut</name>
    <dbReference type="NCBI Taxonomy" id="22666"/>
    <lineage>
        <taxon>Eukaryota</taxon>
        <taxon>Viridiplantae</taxon>
        <taxon>Streptophyta</taxon>
        <taxon>Embryophyta</taxon>
        <taxon>Tracheophyta</taxon>
        <taxon>Spermatophyta</taxon>
        <taxon>Magnoliopsida</taxon>
        <taxon>eudicotyledons</taxon>
        <taxon>Gunneridae</taxon>
        <taxon>Pentapetalae</taxon>
        <taxon>rosids</taxon>
        <taxon>malvids</taxon>
        <taxon>Myrtales</taxon>
        <taxon>Lythraceae</taxon>
        <taxon>Trapa</taxon>
    </lineage>
</organism>
<protein>
    <submittedName>
        <fullName evidence="1">Uncharacterized protein</fullName>
    </submittedName>
</protein>
<accession>A0AAN7M7H9</accession>
<keyword evidence="2" id="KW-1185">Reference proteome</keyword>
<evidence type="ECO:0000313" key="1">
    <source>
        <dbReference type="EMBL" id="KAK4790960.1"/>
    </source>
</evidence>